<keyword evidence="3" id="KW-1185">Reference proteome</keyword>
<organism evidence="2 3">
    <name type="scientific">Halalkalibacterium halodurans (strain ATCC BAA-125 / DSM 18197 / FERM 7344 / JCM 9153 / C-125)</name>
    <name type="common">Bacillus halodurans</name>
    <dbReference type="NCBI Taxonomy" id="272558"/>
    <lineage>
        <taxon>Bacteria</taxon>
        <taxon>Bacillati</taxon>
        <taxon>Bacillota</taxon>
        <taxon>Bacilli</taxon>
        <taxon>Bacillales</taxon>
        <taxon>Bacillaceae</taxon>
        <taxon>Halalkalibacterium (ex Joshi et al. 2022)</taxon>
    </lineage>
</organism>
<reference evidence="2 3" key="1">
    <citation type="journal article" date="2000" name="Nucleic Acids Res.">
        <title>Complete genome sequence of the alkaliphilic bacterium Bacillus halodurans and genomic sequence comparison with Bacillus subtilis.</title>
        <authorList>
            <person name="Takami H."/>
            <person name="Nakasone K."/>
            <person name="Takaki Y."/>
            <person name="Maeno G."/>
            <person name="Sasaki R."/>
            <person name="Masui N."/>
            <person name="Fuji F."/>
            <person name="Hirama C."/>
            <person name="Nakamura Y."/>
            <person name="Ogasawara N."/>
            <person name="Kuhara S."/>
            <person name="Horikoshi K."/>
        </authorList>
    </citation>
    <scope>NUCLEOTIDE SEQUENCE [LARGE SCALE GENOMIC DNA]</scope>
    <source>
        <strain evidence="3">ATCC BAA-125 / DSM 18197 / FERM 7344 / JCM 9153 / C-125</strain>
    </source>
</reference>
<dbReference type="HOGENOM" id="CLU_175310_0_0_9"/>
<evidence type="ECO:0000313" key="2">
    <source>
        <dbReference type="EMBL" id="BAB04649.1"/>
    </source>
</evidence>
<proteinExistence type="predicted"/>
<dbReference type="AlphaFoldDB" id="Q9KEC3"/>
<dbReference type="EMBL" id="BA000004">
    <property type="protein sequence ID" value="BAB04649.1"/>
    <property type="molecule type" value="Genomic_DNA"/>
</dbReference>
<dbReference type="PIR" id="B83766">
    <property type="entry name" value="B83766"/>
</dbReference>
<feature type="coiled-coil region" evidence="1">
    <location>
        <begin position="11"/>
        <end position="38"/>
    </location>
</feature>
<dbReference type="OrthoDB" id="2967153at2"/>
<protein>
    <submittedName>
        <fullName evidence="2">BH0930 protein</fullName>
    </submittedName>
</protein>
<name>Q9KEC3_HALH5</name>
<gene>
    <name evidence="2" type="ordered locus">BH0930</name>
</gene>
<sequence>MTQSLQIFIEYKIKKETINEYEQVMKEILQELPSYEASNIEWFVASDQPYLYVEMFEVPTTSHYHVLKKLRQSEDHRLFGIIIPMVEGGASAIHCWAFERKKQGDQS</sequence>
<accession>Q9KEC3</accession>
<dbReference type="KEGG" id="bha:BH0930"/>
<evidence type="ECO:0000256" key="1">
    <source>
        <dbReference type="SAM" id="Coils"/>
    </source>
</evidence>
<dbReference type="STRING" id="272558.gene:10726804"/>
<dbReference type="eggNOG" id="ENOG50336G6">
    <property type="taxonomic scope" value="Bacteria"/>
</dbReference>
<keyword evidence="1" id="KW-0175">Coiled coil</keyword>
<dbReference type="Proteomes" id="UP000001258">
    <property type="component" value="Chromosome"/>
</dbReference>
<evidence type="ECO:0000313" key="3">
    <source>
        <dbReference type="Proteomes" id="UP000001258"/>
    </source>
</evidence>
<dbReference type="RefSeq" id="WP_010897102.1">
    <property type="nucleotide sequence ID" value="NC_002570.2"/>
</dbReference>